<feature type="region of interest" description="Disordered" evidence="1">
    <location>
        <begin position="467"/>
        <end position="492"/>
    </location>
</feature>
<dbReference type="AlphaFoldDB" id="A0A4P9X5A6"/>
<feature type="compositionally biased region" description="Low complexity" evidence="1">
    <location>
        <begin position="309"/>
        <end position="326"/>
    </location>
</feature>
<accession>A0A4P9X5A6</accession>
<name>A0A4P9X5A6_9FUNG</name>
<organism evidence="2 3">
    <name type="scientific">Caulochytrium protostelioides</name>
    <dbReference type="NCBI Taxonomy" id="1555241"/>
    <lineage>
        <taxon>Eukaryota</taxon>
        <taxon>Fungi</taxon>
        <taxon>Fungi incertae sedis</taxon>
        <taxon>Chytridiomycota</taxon>
        <taxon>Chytridiomycota incertae sedis</taxon>
        <taxon>Chytridiomycetes</taxon>
        <taxon>Caulochytriales</taxon>
        <taxon>Caulochytriaceae</taxon>
        <taxon>Caulochytrium</taxon>
    </lineage>
</organism>
<dbReference type="EMBL" id="ML014224">
    <property type="protein sequence ID" value="RKP00294.1"/>
    <property type="molecule type" value="Genomic_DNA"/>
</dbReference>
<dbReference type="CDD" id="cd20557">
    <property type="entry name" value="CYCLIN_ScPCL1-like"/>
    <property type="match status" value="1"/>
</dbReference>
<dbReference type="PANTHER" id="PTHR15615:SF108">
    <property type="entry name" value="PROTEIN CNPPD1"/>
    <property type="match status" value="1"/>
</dbReference>
<dbReference type="GO" id="GO:0019901">
    <property type="term" value="F:protein kinase binding"/>
    <property type="evidence" value="ECO:0007669"/>
    <property type="project" value="InterPro"/>
</dbReference>
<dbReference type="GO" id="GO:0016538">
    <property type="term" value="F:cyclin-dependent protein serine/threonine kinase regulator activity"/>
    <property type="evidence" value="ECO:0007669"/>
    <property type="project" value="TreeGrafter"/>
</dbReference>
<dbReference type="InterPro" id="IPR036915">
    <property type="entry name" value="Cyclin-like_sf"/>
</dbReference>
<dbReference type="Gene3D" id="1.10.472.10">
    <property type="entry name" value="Cyclin-like"/>
    <property type="match status" value="1"/>
</dbReference>
<dbReference type="STRING" id="1555241.A0A4P9X5A6"/>
<dbReference type="Proteomes" id="UP000274922">
    <property type="component" value="Unassembled WGS sequence"/>
</dbReference>
<protein>
    <recommendedName>
        <fullName evidence="4">Cyclin N-terminal domain-containing protein</fullName>
    </recommendedName>
</protein>
<evidence type="ECO:0000313" key="3">
    <source>
        <dbReference type="Proteomes" id="UP000274922"/>
    </source>
</evidence>
<evidence type="ECO:0000313" key="2">
    <source>
        <dbReference type="EMBL" id="RKP00294.1"/>
    </source>
</evidence>
<proteinExistence type="predicted"/>
<keyword evidence="3" id="KW-1185">Reference proteome</keyword>
<evidence type="ECO:0008006" key="4">
    <source>
        <dbReference type="Google" id="ProtNLM"/>
    </source>
</evidence>
<dbReference type="GO" id="GO:0005634">
    <property type="term" value="C:nucleus"/>
    <property type="evidence" value="ECO:0007669"/>
    <property type="project" value="TreeGrafter"/>
</dbReference>
<dbReference type="SUPFAM" id="SSF47954">
    <property type="entry name" value="Cyclin-like"/>
    <property type="match status" value="1"/>
</dbReference>
<dbReference type="PANTHER" id="PTHR15615">
    <property type="match status" value="1"/>
</dbReference>
<dbReference type="InterPro" id="IPR013922">
    <property type="entry name" value="Cyclin_PHO80-like"/>
</dbReference>
<evidence type="ECO:0000256" key="1">
    <source>
        <dbReference type="SAM" id="MobiDB-lite"/>
    </source>
</evidence>
<reference evidence="3" key="1">
    <citation type="journal article" date="2018" name="Nat. Microbiol.">
        <title>Leveraging single-cell genomics to expand the fungal tree of life.</title>
        <authorList>
            <person name="Ahrendt S.R."/>
            <person name="Quandt C.A."/>
            <person name="Ciobanu D."/>
            <person name="Clum A."/>
            <person name="Salamov A."/>
            <person name="Andreopoulos B."/>
            <person name="Cheng J.F."/>
            <person name="Woyke T."/>
            <person name="Pelin A."/>
            <person name="Henrissat B."/>
            <person name="Reynolds N.K."/>
            <person name="Benny G.L."/>
            <person name="Smith M.E."/>
            <person name="James T.Y."/>
            <person name="Grigoriev I.V."/>
        </authorList>
    </citation>
    <scope>NUCLEOTIDE SEQUENCE [LARGE SCALE GENOMIC DNA]</scope>
    <source>
        <strain evidence="3">ATCC 52028</strain>
    </source>
</reference>
<gene>
    <name evidence="2" type="ORF">CXG81DRAFT_19725</name>
</gene>
<feature type="region of interest" description="Disordered" evidence="1">
    <location>
        <begin position="309"/>
        <end position="355"/>
    </location>
</feature>
<sequence length="492" mass="51708">MLPMTPASSNSRSSTVSDSHLAAAAGPLLATTAHGHRAHASHPSVSRLQIRTKFAQFICLTAYQLLHAPHTPHPHAADGVDTAAPAFRATVQYMHHLLTATSHMLPLPIVMIALRLVARIGAQRHALRPAPNSELYLLVVALMLAQKTCDDVPFSNQLWRRLLNLPMHHILAMEREVLVALDYRIHVRPDEYAAWAQTVRGWAQTWERHDRAKSEAGAAAAATAAAAAAAAAAVAVVAASVLVPSLASQPALALPAVNTPLRRAFPTSVTTPPPSGDLSAAQAPASVLAAPMVLPLPAVLHVPAPADPAAAADSLHAPSPRLAPLTPQTPTPTPTTRHPHYGAPAHAPPPWPQAHPLATDLFSAADASFAPTPRGPSSWSVPALAKTRPPCLAWAATAVPFTMTSASAAACLPPRAPSAPLPRSCRQGMLDRVAVACREASDASRPHGGGRTAETVLVSTARVHPYRRPVAGQRRRRESVPQVASHGPSMAH</sequence>
<dbReference type="OrthoDB" id="286814at2759"/>
<dbReference type="GO" id="GO:0000307">
    <property type="term" value="C:cyclin-dependent protein kinase holoenzyme complex"/>
    <property type="evidence" value="ECO:0007669"/>
    <property type="project" value="TreeGrafter"/>
</dbReference>